<evidence type="ECO:0000313" key="3">
    <source>
        <dbReference type="Proteomes" id="UP001236806"/>
    </source>
</evidence>
<dbReference type="EMBL" id="JAUSXB010000001">
    <property type="protein sequence ID" value="MDQ0674730.1"/>
    <property type="molecule type" value="Genomic_DNA"/>
</dbReference>
<name>A0ABU0PL84_9MICC</name>
<dbReference type="Proteomes" id="UP001236806">
    <property type="component" value="Unassembled WGS sequence"/>
</dbReference>
<evidence type="ECO:0000313" key="2">
    <source>
        <dbReference type="EMBL" id="MDQ0674730.1"/>
    </source>
</evidence>
<sequence>MHGKRPGPVATDPHELAFALRKFRGRVGLRTYEEAQERWAEAARETGSTCPVISRSQLSRYEHANLPPLKHADHLDKLYGGGGWVAMSIKSLWRSRWDPWSGDSEEWARKNHFGCWPANYSGMVWIKIKPKPTEVDTTVEVDLEWGPWGNTINVKLPKEGVTIATGKARDADGISRTCNVQANRPVFTLFGAGEDLENENVVDIRRGWSMRHPECEPSERQSGPAEPTLAE</sequence>
<keyword evidence="3" id="KW-1185">Reference proteome</keyword>
<accession>A0ABU0PL84</accession>
<evidence type="ECO:0008006" key="4">
    <source>
        <dbReference type="Google" id="ProtNLM"/>
    </source>
</evidence>
<reference evidence="2 3" key="1">
    <citation type="submission" date="2023-07" db="EMBL/GenBank/DDBJ databases">
        <title>Comparative genomics of wheat-associated soil bacteria to identify genetic determinants of phenazine resistance.</title>
        <authorList>
            <person name="Mouncey N."/>
        </authorList>
    </citation>
    <scope>NUCLEOTIDE SEQUENCE [LARGE SCALE GENOMIC DNA]</scope>
    <source>
        <strain evidence="2 3">W1I3</strain>
    </source>
</reference>
<comment type="caution">
    <text evidence="2">The sequence shown here is derived from an EMBL/GenBank/DDBJ whole genome shotgun (WGS) entry which is preliminary data.</text>
</comment>
<feature type="region of interest" description="Disordered" evidence="1">
    <location>
        <begin position="212"/>
        <end position="231"/>
    </location>
</feature>
<evidence type="ECO:0000256" key="1">
    <source>
        <dbReference type="SAM" id="MobiDB-lite"/>
    </source>
</evidence>
<gene>
    <name evidence="2" type="ORF">QFZ36_002291</name>
</gene>
<organism evidence="2 3">
    <name type="scientific">Pseudarthrobacter siccitolerans</name>
    <dbReference type="NCBI Taxonomy" id="861266"/>
    <lineage>
        <taxon>Bacteria</taxon>
        <taxon>Bacillati</taxon>
        <taxon>Actinomycetota</taxon>
        <taxon>Actinomycetes</taxon>
        <taxon>Micrococcales</taxon>
        <taxon>Micrococcaceae</taxon>
        <taxon>Pseudarthrobacter</taxon>
    </lineage>
</organism>
<proteinExistence type="predicted"/>
<protein>
    <recommendedName>
        <fullName evidence="4">XRE family transcriptional regulator</fullName>
    </recommendedName>
</protein>